<dbReference type="RefSeq" id="WP_229706270.1">
    <property type="nucleotide sequence ID" value="NZ_BMNP01000042.1"/>
</dbReference>
<keyword evidence="4" id="KW-0407">Ion channel</keyword>
<evidence type="ECO:0000259" key="3">
    <source>
        <dbReference type="PROSITE" id="PS51201"/>
    </source>
</evidence>
<feature type="domain" description="RCK N-terminal" evidence="3">
    <location>
        <begin position="109"/>
        <end position="233"/>
    </location>
</feature>
<dbReference type="InterPro" id="IPR050721">
    <property type="entry name" value="Trk_Ktr_HKT_K-transport"/>
</dbReference>
<keyword evidence="2" id="KW-0472">Membrane</keyword>
<comment type="caution">
    <text evidence="4">The sequence shown here is derived from an EMBL/GenBank/DDBJ whole genome shotgun (WGS) entry which is preliminary data.</text>
</comment>
<keyword evidence="2" id="KW-1133">Transmembrane helix</keyword>
<dbReference type="PANTHER" id="PTHR43833:SF9">
    <property type="entry name" value="POTASSIUM CHANNEL PROTEIN YUGO-RELATED"/>
    <property type="match status" value="1"/>
</dbReference>
<dbReference type="InterPro" id="IPR003148">
    <property type="entry name" value="RCK_N"/>
</dbReference>
<dbReference type="InterPro" id="IPR013099">
    <property type="entry name" value="K_chnl_dom"/>
</dbReference>
<dbReference type="EMBL" id="JACIDE010000041">
    <property type="protein sequence ID" value="MBB4075617.1"/>
    <property type="molecule type" value="Genomic_DNA"/>
</dbReference>
<protein>
    <submittedName>
        <fullName evidence="4">Voltage-gated potassium channel</fullName>
    </submittedName>
</protein>
<comment type="subcellular location">
    <subcellularLocation>
        <location evidence="1">Cell membrane</location>
        <topology evidence="1">Multi-pass membrane protein</topology>
    </subcellularLocation>
</comment>
<dbReference type="SUPFAM" id="SSF51735">
    <property type="entry name" value="NAD(P)-binding Rossmann-fold domains"/>
    <property type="match status" value="1"/>
</dbReference>
<gene>
    <name evidence="4" type="ORF">GGR02_003469</name>
</gene>
<dbReference type="Gene3D" id="3.40.50.720">
    <property type="entry name" value="NAD(P)-binding Rossmann-like Domain"/>
    <property type="match status" value="1"/>
</dbReference>
<proteinExistence type="predicted"/>
<dbReference type="SUPFAM" id="SSF81324">
    <property type="entry name" value="Voltage-gated potassium channels"/>
    <property type="match status" value="1"/>
</dbReference>
<dbReference type="GO" id="GO:0034220">
    <property type="term" value="P:monoatomic ion transmembrane transport"/>
    <property type="evidence" value="ECO:0007669"/>
    <property type="project" value="UniProtKB-KW"/>
</dbReference>
<feature type="transmembrane region" description="Helical" evidence="2">
    <location>
        <begin position="68"/>
        <end position="87"/>
    </location>
</feature>
<evidence type="ECO:0000256" key="2">
    <source>
        <dbReference type="SAM" id="Phobius"/>
    </source>
</evidence>
<dbReference type="Gene3D" id="1.10.287.70">
    <property type="match status" value="1"/>
</dbReference>
<evidence type="ECO:0000313" key="4">
    <source>
        <dbReference type="EMBL" id="MBB4075617.1"/>
    </source>
</evidence>
<accession>A0A840DYI6</accession>
<sequence>MKYAYFRLPFVVRTLLLGMIMIVGFGWMIHVIEPSTFHSFFDGIWWAIVTAATVGYGDIVPKTVIGKLVAISLIFAGTGIVSAYFAALSAAAVTKENALLKGELPYTKEGHIVIVGWNERTREILRQLTERQPFASFVIIDETLASLPIVNKSVHFIKGNPSHDSVLQKANITKAKMAVITADPHKHETDADMASILTLVAMKGVHPSLYVIVEVLTKQQAANAKRAGADEIIQTNALATFAFIHTIESPVFSVMLEQFLYTSKEIHLQIIEVPDEIIGRTFRESCRVLIEGGVIPFGISRGEATLLNPSPDIVLLPSDRLLVVTC</sequence>
<feature type="transmembrane region" description="Helical" evidence="2">
    <location>
        <begin position="12"/>
        <end position="32"/>
    </location>
</feature>
<dbReference type="GO" id="GO:0006813">
    <property type="term" value="P:potassium ion transport"/>
    <property type="evidence" value="ECO:0007669"/>
    <property type="project" value="InterPro"/>
</dbReference>
<dbReference type="InterPro" id="IPR036291">
    <property type="entry name" value="NAD(P)-bd_dom_sf"/>
</dbReference>
<reference evidence="4 5" key="1">
    <citation type="submission" date="2020-08" db="EMBL/GenBank/DDBJ databases">
        <title>Genomic Encyclopedia of Type Strains, Phase IV (KMG-IV): sequencing the most valuable type-strain genomes for metagenomic binning, comparative biology and taxonomic classification.</title>
        <authorList>
            <person name="Goeker M."/>
        </authorList>
    </citation>
    <scope>NUCLEOTIDE SEQUENCE [LARGE SCALE GENOMIC DNA]</scope>
    <source>
        <strain evidence="4 5">DSM 17075</strain>
    </source>
</reference>
<keyword evidence="4" id="KW-0813">Transport</keyword>
<keyword evidence="2" id="KW-0812">Transmembrane</keyword>
<organism evidence="4 5">
    <name type="scientific">Anoxybacteroides voinovskiense</name>
    <dbReference type="NCBI Taxonomy" id="230470"/>
    <lineage>
        <taxon>Bacteria</taxon>
        <taxon>Bacillati</taxon>
        <taxon>Bacillota</taxon>
        <taxon>Bacilli</taxon>
        <taxon>Bacillales</taxon>
        <taxon>Anoxybacillaceae</taxon>
        <taxon>Anoxybacteroides</taxon>
    </lineage>
</organism>
<dbReference type="SUPFAM" id="SSF116726">
    <property type="entry name" value="TrkA C-terminal domain-like"/>
    <property type="match status" value="1"/>
</dbReference>
<evidence type="ECO:0000256" key="1">
    <source>
        <dbReference type="ARBA" id="ARBA00004651"/>
    </source>
</evidence>
<dbReference type="Gene3D" id="3.30.70.1450">
    <property type="entry name" value="Regulator of K+ conductance, C-terminal domain"/>
    <property type="match status" value="1"/>
</dbReference>
<dbReference type="Pfam" id="PF07885">
    <property type="entry name" value="Ion_trans_2"/>
    <property type="match status" value="1"/>
</dbReference>
<dbReference type="InterPro" id="IPR036721">
    <property type="entry name" value="RCK_C_sf"/>
</dbReference>
<evidence type="ECO:0000313" key="5">
    <source>
        <dbReference type="Proteomes" id="UP000559598"/>
    </source>
</evidence>
<dbReference type="Proteomes" id="UP000559598">
    <property type="component" value="Unassembled WGS sequence"/>
</dbReference>
<keyword evidence="4" id="KW-0406">Ion transport</keyword>
<dbReference type="GO" id="GO:0005886">
    <property type="term" value="C:plasma membrane"/>
    <property type="evidence" value="ECO:0007669"/>
    <property type="project" value="UniProtKB-SubCell"/>
</dbReference>
<dbReference type="AlphaFoldDB" id="A0A840DYI6"/>
<feature type="transmembrane region" description="Helical" evidence="2">
    <location>
        <begin position="44"/>
        <end position="61"/>
    </location>
</feature>
<dbReference type="Pfam" id="PF02254">
    <property type="entry name" value="TrkA_N"/>
    <property type="match status" value="1"/>
</dbReference>
<dbReference type="PROSITE" id="PS51201">
    <property type="entry name" value="RCK_N"/>
    <property type="match status" value="1"/>
</dbReference>
<dbReference type="PANTHER" id="PTHR43833">
    <property type="entry name" value="POTASSIUM CHANNEL PROTEIN 2-RELATED-RELATED"/>
    <property type="match status" value="1"/>
</dbReference>
<name>A0A840DYI6_9BACL</name>
<keyword evidence="5" id="KW-1185">Reference proteome</keyword>